<evidence type="ECO:0000256" key="1">
    <source>
        <dbReference type="SAM" id="Phobius"/>
    </source>
</evidence>
<proteinExistence type="predicted"/>
<keyword evidence="1" id="KW-0812">Transmembrane</keyword>
<keyword evidence="1" id="KW-0472">Membrane</keyword>
<accession>U2ZSB3</accession>
<reference evidence="2 3" key="1">
    <citation type="submission" date="2013-09" db="EMBL/GenBank/DDBJ databases">
        <title>Genome Sequences of seven clinical isolates and type strains of anginosus group streptococci.</title>
        <authorList>
            <person name="Maruyama F."/>
            <person name="Sakurai A."/>
            <person name="Ogura Y."/>
            <person name="Homma H."/>
            <person name="Takahashi N."/>
            <person name="Ohtsubo Y."/>
            <person name="Hoshino T."/>
            <person name="Okahashi N."/>
            <person name="Nakagawa I."/>
            <person name="Kimura S."/>
            <person name="Fujiwara T."/>
            <person name="Hayashi T."/>
            <person name="Shintani S."/>
        </authorList>
    </citation>
    <scope>NUCLEOTIDE SEQUENCE [LARGE SCALE GENOMIC DNA]</scope>
    <source>
        <strain evidence="3">CCUG46377</strain>
    </source>
</reference>
<gene>
    <name evidence="2" type="ORF">ANG5_1941</name>
</gene>
<organism evidence="2 3">
    <name type="scientific">Streptococcus constellatus subsp. pharyngis SK1060 = CCUG 46377</name>
    <dbReference type="NCBI Taxonomy" id="1035184"/>
    <lineage>
        <taxon>Bacteria</taxon>
        <taxon>Bacillati</taxon>
        <taxon>Bacillota</taxon>
        <taxon>Bacilli</taxon>
        <taxon>Lactobacillales</taxon>
        <taxon>Streptococcaceae</taxon>
        <taxon>Streptococcus</taxon>
        <taxon>Streptococcus anginosus group</taxon>
    </lineage>
</organism>
<name>U2ZSB3_STRCV</name>
<sequence>MTTILCSCVNRYIIPFIIIFPFFENATLAIFSLLKKLEFTILVNAREDILNTEEILGYL</sequence>
<evidence type="ECO:0000313" key="2">
    <source>
        <dbReference type="EMBL" id="GAD45413.1"/>
    </source>
</evidence>
<comment type="caution">
    <text evidence="2">The sequence shown here is derived from an EMBL/GenBank/DDBJ whole genome shotgun (WGS) entry which is preliminary data.</text>
</comment>
<protein>
    <submittedName>
        <fullName evidence="2">Uncharacterized protein</fullName>
    </submittedName>
</protein>
<dbReference type="AlphaFoldDB" id="U2ZSB3"/>
<keyword evidence="1" id="KW-1133">Transmembrane helix</keyword>
<evidence type="ECO:0000313" key="3">
    <source>
        <dbReference type="Proteomes" id="UP000016985"/>
    </source>
</evidence>
<keyword evidence="3" id="KW-1185">Reference proteome</keyword>
<feature type="non-terminal residue" evidence="2">
    <location>
        <position position="59"/>
    </location>
</feature>
<dbReference type="EMBL" id="BASX01000025">
    <property type="protein sequence ID" value="GAD45413.1"/>
    <property type="molecule type" value="Genomic_DNA"/>
</dbReference>
<dbReference type="Proteomes" id="UP000016985">
    <property type="component" value="Unassembled WGS sequence"/>
</dbReference>
<feature type="transmembrane region" description="Helical" evidence="1">
    <location>
        <begin position="12"/>
        <end position="34"/>
    </location>
</feature>